<organism evidence="5 6">
    <name type="scientific">Oceanobacillus arenosus</name>
    <dbReference type="NCBI Taxonomy" id="1229153"/>
    <lineage>
        <taxon>Bacteria</taxon>
        <taxon>Bacillati</taxon>
        <taxon>Bacillota</taxon>
        <taxon>Bacilli</taxon>
        <taxon>Bacillales</taxon>
        <taxon>Bacillaceae</taxon>
        <taxon>Oceanobacillus</taxon>
    </lineage>
</organism>
<dbReference type="GO" id="GO:0016791">
    <property type="term" value="F:phosphatase activity"/>
    <property type="evidence" value="ECO:0007669"/>
    <property type="project" value="TreeGrafter"/>
</dbReference>
<gene>
    <name evidence="5" type="ORF">CWR48_02545</name>
</gene>
<dbReference type="InterPro" id="IPR006439">
    <property type="entry name" value="HAD-SF_hydro_IA"/>
</dbReference>
<comment type="caution">
    <text evidence="5">The sequence shown here is derived from an EMBL/GenBank/DDBJ whole genome shotgun (WGS) entry which is preliminary data.</text>
</comment>
<sequence length="238" mass="27116">MDTIIFDVDDTLYDQAASFKNTCKKMIDKPFTDLELDNLYIISRRYSDALFDDQVAGKLTVQEMHIRRIKDACAEVGVDMTEQQAMGFQEAYVAEQKKIALFDEVIELLDLLVENHKQLAILTNGAEGHQAMKVNQLKLNRWVPEENIFISGAIGHAKPSKDAFAVLENKLRLNKEKTVYVGDSFANDIVGAKQAGWHAVWMNHRNRNMPDDSVKPDKVVYSAKEMLDLFSKELFITK</sequence>
<dbReference type="EMBL" id="PIOC01000003">
    <property type="protein sequence ID" value="RDW21311.1"/>
    <property type="molecule type" value="Genomic_DNA"/>
</dbReference>
<evidence type="ECO:0000256" key="2">
    <source>
        <dbReference type="ARBA" id="ARBA00022723"/>
    </source>
</evidence>
<dbReference type="Pfam" id="PF00702">
    <property type="entry name" value="Hydrolase"/>
    <property type="match status" value="1"/>
</dbReference>
<keyword evidence="3 5" id="KW-0378">Hydrolase</keyword>
<dbReference type="SFLD" id="SFLDG01129">
    <property type="entry name" value="C1.5:_HAD__Beta-PGM__Phosphata"/>
    <property type="match status" value="1"/>
</dbReference>
<dbReference type="Gene3D" id="3.40.50.1000">
    <property type="entry name" value="HAD superfamily/HAD-like"/>
    <property type="match status" value="1"/>
</dbReference>
<comment type="cofactor">
    <cofactor evidence="1">
        <name>Mg(2+)</name>
        <dbReference type="ChEBI" id="CHEBI:18420"/>
    </cofactor>
</comment>
<keyword evidence="2" id="KW-0479">Metal-binding</keyword>
<dbReference type="NCBIfam" id="TIGR01662">
    <property type="entry name" value="HAD-SF-IIIA"/>
    <property type="match status" value="1"/>
</dbReference>
<name>A0A3D8Q160_9BACI</name>
<dbReference type="InterPro" id="IPR006549">
    <property type="entry name" value="HAD-SF_hydro_IIIA"/>
</dbReference>
<dbReference type="Gene3D" id="1.20.120.710">
    <property type="entry name" value="Haloacid dehalogenase hydrolase-like domain"/>
    <property type="match status" value="1"/>
</dbReference>
<evidence type="ECO:0000256" key="1">
    <source>
        <dbReference type="ARBA" id="ARBA00001946"/>
    </source>
</evidence>
<dbReference type="InterPro" id="IPR023214">
    <property type="entry name" value="HAD_sf"/>
</dbReference>
<dbReference type="SUPFAM" id="SSF56784">
    <property type="entry name" value="HAD-like"/>
    <property type="match status" value="1"/>
</dbReference>
<dbReference type="NCBIfam" id="TIGR01549">
    <property type="entry name" value="HAD-SF-IA-v1"/>
    <property type="match status" value="1"/>
</dbReference>
<dbReference type="AlphaFoldDB" id="A0A3D8Q160"/>
<proteinExistence type="predicted"/>
<dbReference type="PANTHER" id="PTHR46470">
    <property type="entry name" value="N-ACYLNEURAMINATE-9-PHOSPHATASE"/>
    <property type="match status" value="1"/>
</dbReference>
<evidence type="ECO:0000256" key="4">
    <source>
        <dbReference type="ARBA" id="ARBA00022842"/>
    </source>
</evidence>
<dbReference type="RefSeq" id="WP_115771481.1">
    <property type="nucleotide sequence ID" value="NZ_PIOC01000003.1"/>
</dbReference>
<protein>
    <submittedName>
        <fullName evidence="5">HAD family hydrolase</fullName>
    </submittedName>
</protein>
<dbReference type="InterPro" id="IPR036412">
    <property type="entry name" value="HAD-like_sf"/>
</dbReference>
<dbReference type="Proteomes" id="UP000257143">
    <property type="component" value="Unassembled WGS sequence"/>
</dbReference>
<dbReference type="InterPro" id="IPR051400">
    <property type="entry name" value="HAD-like_hydrolase"/>
</dbReference>
<evidence type="ECO:0000313" key="6">
    <source>
        <dbReference type="Proteomes" id="UP000257143"/>
    </source>
</evidence>
<evidence type="ECO:0000256" key="3">
    <source>
        <dbReference type="ARBA" id="ARBA00022801"/>
    </source>
</evidence>
<dbReference type="GO" id="GO:0046872">
    <property type="term" value="F:metal ion binding"/>
    <property type="evidence" value="ECO:0007669"/>
    <property type="project" value="UniProtKB-KW"/>
</dbReference>
<keyword evidence="6" id="KW-1185">Reference proteome</keyword>
<evidence type="ECO:0000313" key="5">
    <source>
        <dbReference type="EMBL" id="RDW21311.1"/>
    </source>
</evidence>
<keyword evidence="4" id="KW-0460">Magnesium</keyword>
<dbReference type="OrthoDB" id="25198at2"/>
<reference evidence="6" key="1">
    <citation type="submission" date="2017-11" db="EMBL/GenBank/DDBJ databases">
        <authorList>
            <person name="Zhu W."/>
        </authorList>
    </citation>
    <scope>NUCLEOTIDE SEQUENCE [LARGE SCALE GENOMIC DNA]</scope>
    <source>
        <strain evidence="6">CAU 1183</strain>
    </source>
</reference>
<dbReference type="SFLD" id="SFLDS00003">
    <property type="entry name" value="Haloacid_Dehalogenase"/>
    <property type="match status" value="1"/>
</dbReference>
<dbReference type="PANTHER" id="PTHR46470:SF2">
    <property type="entry name" value="GLYCERALDEHYDE 3-PHOSPHATE PHOSPHATASE"/>
    <property type="match status" value="1"/>
</dbReference>
<accession>A0A3D8Q160</accession>
<dbReference type="GO" id="GO:0044281">
    <property type="term" value="P:small molecule metabolic process"/>
    <property type="evidence" value="ECO:0007669"/>
    <property type="project" value="UniProtKB-ARBA"/>
</dbReference>